<dbReference type="Proteomes" id="UP000075230">
    <property type="component" value="Unassembled WGS sequence"/>
</dbReference>
<evidence type="ECO:0000313" key="2">
    <source>
        <dbReference type="EMBL" id="GAT24559.1"/>
    </source>
</evidence>
<dbReference type="Gene3D" id="3.40.50.720">
    <property type="entry name" value="NAD(P)-binding Rossmann-like Domain"/>
    <property type="match status" value="1"/>
</dbReference>
<protein>
    <submittedName>
        <fullName evidence="2">Shikimate/quinate 5-dehydrogenase</fullName>
    </submittedName>
</protein>
<dbReference type="AlphaFoldDB" id="A0A146FG63"/>
<organism evidence="2 3">
    <name type="scientific">Aspergillus kawachii</name>
    <name type="common">White koji mold</name>
    <name type="synonym">Aspergillus awamori var. kawachi</name>
    <dbReference type="NCBI Taxonomy" id="1069201"/>
    <lineage>
        <taxon>Eukaryota</taxon>
        <taxon>Fungi</taxon>
        <taxon>Dikarya</taxon>
        <taxon>Ascomycota</taxon>
        <taxon>Pezizomycotina</taxon>
        <taxon>Eurotiomycetes</taxon>
        <taxon>Eurotiomycetidae</taxon>
        <taxon>Eurotiales</taxon>
        <taxon>Aspergillaceae</taxon>
        <taxon>Aspergillus</taxon>
        <taxon>Aspergillus subgen. Circumdati</taxon>
    </lineage>
</organism>
<name>A0A146FG63_ASPKA</name>
<dbReference type="InterPro" id="IPR023401">
    <property type="entry name" value="ODC_N"/>
</dbReference>
<dbReference type="SUPFAM" id="SSF51735">
    <property type="entry name" value="NAD(P)-binding Rossmann-fold domains"/>
    <property type="match status" value="1"/>
</dbReference>
<reference evidence="2 3" key="1">
    <citation type="journal article" date="2016" name="DNA Res.">
        <title>Genome sequence of Aspergillus luchuensis NBRC 4314.</title>
        <authorList>
            <person name="Yamada O."/>
            <person name="Machida M."/>
            <person name="Hosoyama A."/>
            <person name="Goto M."/>
            <person name="Takahashi T."/>
            <person name="Futagami T."/>
            <person name="Yamagata Y."/>
            <person name="Takeuchi M."/>
            <person name="Kobayashi T."/>
            <person name="Koike H."/>
            <person name="Abe K."/>
            <person name="Asai K."/>
            <person name="Arita M."/>
            <person name="Fujita N."/>
            <person name="Fukuda K."/>
            <person name="Higa K."/>
            <person name="Horikawa H."/>
            <person name="Ishikawa T."/>
            <person name="Jinno K."/>
            <person name="Kato Y."/>
            <person name="Kirimura K."/>
            <person name="Mizutani O."/>
            <person name="Nakasone K."/>
            <person name="Sano M."/>
            <person name="Shiraishi Y."/>
            <person name="Tsukahara M."/>
            <person name="Gomi K."/>
        </authorList>
    </citation>
    <scope>NUCLEOTIDE SEQUENCE [LARGE SCALE GENOMIC DNA]</scope>
    <source>
        <strain evidence="2 3">RIB 2604</strain>
    </source>
</reference>
<comment type="similarity">
    <text evidence="1">Belongs to the ornithine cyclodeaminase/mu-crystallin family.</text>
</comment>
<dbReference type="EMBL" id="BCWF01000018">
    <property type="protein sequence ID" value="GAT24559.1"/>
    <property type="molecule type" value="Genomic_DNA"/>
</dbReference>
<dbReference type="GO" id="GO:0005737">
    <property type="term" value="C:cytoplasm"/>
    <property type="evidence" value="ECO:0007669"/>
    <property type="project" value="TreeGrafter"/>
</dbReference>
<reference evidence="3" key="2">
    <citation type="submission" date="2016-02" db="EMBL/GenBank/DDBJ databases">
        <title>Genome sequencing of Aspergillus luchuensis NBRC 4314.</title>
        <authorList>
            <person name="Yamada O."/>
        </authorList>
    </citation>
    <scope>NUCLEOTIDE SEQUENCE [LARGE SCALE GENOMIC DNA]</scope>
    <source>
        <strain evidence="3">RIB 2604</strain>
    </source>
</reference>
<sequence>MHHLPNPTIQALLLNLARPEIYHFLHIISSTLLSFSTTPERQHQPSPSTITRPDGQRTLFRPFTSPDSIGAKLVVEPAPNSTTGKREHPIQGLLVILDPLGNPTGILSAEEITGYRTSMSAMIPFSWRKHVSNIVIFGAGMQALWHTRLILGLRGEEVRCITFVGSSRARVEALVGRVKGELGGRWGSEECKFRFVSADGSDGEVERCLREADCVFCTTPSQKMLFPAAWVMERGEEGRKPLVSAIGSWLPEMIELDPELLRGVVCGEEGVNPLTGERGRGVVLVDDREYAMHGCGEVVQSGLEEEDVVEIGEILALKSGRTQVSGDEHVQCVGGVYGEGNYQIAWLSIIVDTHSASNNSIEFAMAIISADVNDGSNAHPVTRVVSPPRKGSAREFSSIGVAV</sequence>
<evidence type="ECO:0000313" key="3">
    <source>
        <dbReference type="Proteomes" id="UP000075230"/>
    </source>
</evidence>
<dbReference type="PANTHER" id="PTHR13812:SF19">
    <property type="entry name" value="KETIMINE REDUCTASE MU-CRYSTALLIN"/>
    <property type="match status" value="1"/>
</dbReference>
<accession>A0A146FG63</accession>
<dbReference type="VEuPathDB" id="FungiDB:ASPFODRAFT_207233"/>
<proteinExistence type="inferred from homology"/>
<dbReference type="InterPro" id="IPR036291">
    <property type="entry name" value="NAD(P)-bd_dom_sf"/>
</dbReference>
<dbReference type="Gene3D" id="3.30.1780.10">
    <property type="entry name" value="ornithine cyclodeaminase, domain 1"/>
    <property type="match status" value="1"/>
</dbReference>
<comment type="caution">
    <text evidence="2">The sequence shown here is derived from an EMBL/GenBank/DDBJ whole genome shotgun (WGS) entry which is preliminary data.</text>
</comment>
<evidence type="ECO:0000256" key="1">
    <source>
        <dbReference type="ARBA" id="ARBA00008903"/>
    </source>
</evidence>
<gene>
    <name evidence="2" type="ORF">RIB2604_01803890</name>
</gene>
<dbReference type="InterPro" id="IPR003462">
    <property type="entry name" value="ODC_Mu_crystall"/>
</dbReference>
<dbReference type="PANTHER" id="PTHR13812">
    <property type="entry name" value="KETIMINE REDUCTASE MU-CRYSTALLIN"/>
    <property type="match status" value="1"/>
</dbReference>